<dbReference type="PATRIC" id="fig|55802.8.peg.1775"/>
<accession>A0A0S1XD52</accession>
<dbReference type="STRING" id="55802.TBCH5v1_1797"/>
<dbReference type="GeneID" id="26137035"/>
<dbReference type="AlphaFoldDB" id="A0A0S1XD52"/>
<evidence type="ECO:0000313" key="1">
    <source>
        <dbReference type="EMBL" id="ALM75707.1"/>
    </source>
</evidence>
<reference evidence="1 2" key="1">
    <citation type="journal article" date="2016" name="Genome Announc.">
        <title>Complete genome sequence of the hyperthermophilic and piezophilic archaeon Thermococcus barophilus Ch5, capable of growth at the expense of hydrogenogenesis from carbon monoxide and formate.</title>
        <authorList>
            <person name="Oger P."/>
            <person name="Sokolova T.G."/>
            <person name="Kozhevnikova D.A."/>
            <person name="Taranov E.A."/>
            <person name="Vannier P."/>
            <person name="Lee H.S."/>
            <person name="Kwon K.K."/>
            <person name="Kang S.G."/>
            <person name="Lee J.H."/>
            <person name="Bonch-Osmolovskaya E.A."/>
            <person name="Lebedinsky A.V."/>
        </authorList>
    </citation>
    <scope>NUCLEOTIDE SEQUENCE [LARGE SCALE GENOMIC DNA]</scope>
    <source>
        <strain evidence="2">Ch5</strain>
    </source>
</reference>
<dbReference type="InterPro" id="IPR055556">
    <property type="entry name" value="DUF7132"/>
</dbReference>
<gene>
    <name evidence="1" type="ORF">TBCH5v1_1797</name>
</gene>
<dbReference type="RefSeq" id="WP_056934265.1">
    <property type="nucleotide sequence ID" value="NZ_CP013050.1"/>
</dbReference>
<evidence type="ECO:0000313" key="2">
    <source>
        <dbReference type="Proteomes" id="UP000066042"/>
    </source>
</evidence>
<proteinExistence type="predicted"/>
<dbReference type="Proteomes" id="UP000066042">
    <property type="component" value="Chromosome"/>
</dbReference>
<sequence>MRTLKEWDVKVKLVRTKRGAILHKIELSENHFFLEQNPLKDSKYGVAYRKIKNKFPEFYMFWEIKNNRYTGRLLVGSFLEKEEIDEFITLLAQSEEFKKFEHILEEIEEEEKEE</sequence>
<name>A0A0S1XD52_THEBA</name>
<organism evidence="1 2">
    <name type="scientific">Thermococcus barophilus</name>
    <dbReference type="NCBI Taxonomy" id="55802"/>
    <lineage>
        <taxon>Archaea</taxon>
        <taxon>Methanobacteriati</taxon>
        <taxon>Methanobacteriota</taxon>
        <taxon>Thermococci</taxon>
        <taxon>Thermococcales</taxon>
        <taxon>Thermococcaceae</taxon>
        <taxon>Thermococcus</taxon>
    </lineage>
</organism>
<dbReference type="EMBL" id="CP013050">
    <property type="protein sequence ID" value="ALM75707.1"/>
    <property type="molecule type" value="Genomic_DNA"/>
</dbReference>
<dbReference type="Pfam" id="PF23476">
    <property type="entry name" value="DUF7132"/>
    <property type="match status" value="1"/>
</dbReference>
<protein>
    <submittedName>
        <fullName evidence="1">Uncharacterized protein</fullName>
    </submittedName>
</protein>